<dbReference type="SUPFAM" id="SSF88659">
    <property type="entry name" value="Sigma3 and sigma4 domains of RNA polymerase sigma factors"/>
    <property type="match status" value="1"/>
</dbReference>
<dbReference type="InterPro" id="IPR007394">
    <property type="entry name" value="UPF0122"/>
</dbReference>
<dbReference type="EMBL" id="AENT01000001">
    <property type="protein sequence ID" value="EFR43410.1"/>
    <property type="molecule type" value="Genomic_DNA"/>
</dbReference>
<dbReference type="RefSeq" id="WP_007553772.1">
    <property type="nucleotide sequence ID" value="NZ_AENT01000001.1"/>
</dbReference>
<comment type="caution">
    <text evidence="4">The sequence shown here is derived from an EMBL/GenBank/DDBJ whole genome shotgun (WGS) entry which is preliminary data.</text>
</comment>
<dbReference type="OrthoDB" id="6392at2"/>
<comment type="function">
    <text evidence="2 3">Might take part in the signal recognition particle (SRP) pathway. This is inferred from the conservation of its genetic proximity to ftsY/ffh. May be a regulatory protein.</text>
</comment>
<accession>E4L7C5</accession>
<evidence type="ECO:0000313" key="4">
    <source>
        <dbReference type="EMBL" id="EFR43410.1"/>
    </source>
</evidence>
<dbReference type="PANTHER" id="PTHR40083">
    <property type="entry name" value="UPF0122 PROTEIN CBO2450/CLC_2298"/>
    <property type="match status" value="1"/>
</dbReference>
<proteinExistence type="inferred from homology"/>
<protein>
    <recommendedName>
        <fullName evidence="3">UPF0122 protein HMPREF9220_1273</fullName>
    </recommendedName>
</protein>
<dbReference type="NCBIfam" id="NF045758">
    <property type="entry name" value="YlxM"/>
    <property type="match status" value="1"/>
</dbReference>
<evidence type="ECO:0000313" key="5">
    <source>
        <dbReference type="Proteomes" id="UP000004594"/>
    </source>
</evidence>
<gene>
    <name evidence="4" type="ORF">HMPREF9220_1273</name>
</gene>
<name>E4L7C5_9FIRM</name>
<dbReference type="Gene3D" id="1.10.10.10">
    <property type="entry name" value="Winged helix-like DNA-binding domain superfamily/Winged helix DNA-binding domain"/>
    <property type="match status" value="1"/>
</dbReference>
<evidence type="ECO:0000256" key="2">
    <source>
        <dbReference type="ARBA" id="ARBA00024764"/>
    </source>
</evidence>
<dbReference type="PANTHER" id="PTHR40083:SF1">
    <property type="entry name" value="UPF0122 PROTEIN YLXM"/>
    <property type="match status" value="1"/>
</dbReference>
<sequence>MSLEKIVQKGELLDIYGKLLTKRQRECLELYYDENLTLAEIAEHFNISRQAVHDAMRHGEEQLYTYEKELNIVTKRKERQNNIEKLKILLSGKTDSRIETLLDFLSE</sequence>
<dbReference type="AlphaFoldDB" id="E4L7C5"/>
<reference evidence="4 5" key="1">
    <citation type="submission" date="2010-11" db="EMBL/GenBank/DDBJ databases">
        <authorList>
            <person name="Durkin A.S."/>
            <person name="Madupu R."/>
            <person name="Torralba M."/>
            <person name="Gillis M."/>
            <person name="Methe B."/>
            <person name="Sutton G."/>
            <person name="Nelson K.E."/>
        </authorList>
    </citation>
    <scope>NUCLEOTIDE SEQUENCE [LARGE SCALE GENOMIC DNA]</scope>
    <source>
        <strain evidence="4 5">UPII 345-E</strain>
    </source>
</reference>
<dbReference type="InterPro" id="IPR036388">
    <property type="entry name" value="WH-like_DNA-bd_sf"/>
</dbReference>
<comment type="similarity">
    <text evidence="1 3">Belongs to the UPF0122 family.</text>
</comment>
<dbReference type="InterPro" id="IPR013324">
    <property type="entry name" value="RNA_pol_sigma_r3/r4-like"/>
</dbReference>
<dbReference type="Pfam" id="PF04297">
    <property type="entry name" value="UPF0122"/>
    <property type="match status" value="1"/>
</dbReference>
<evidence type="ECO:0000256" key="1">
    <source>
        <dbReference type="ARBA" id="ARBA00008720"/>
    </source>
</evidence>
<dbReference type="InterPro" id="IPR054831">
    <property type="entry name" value="UPF0122_fam_protein"/>
</dbReference>
<dbReference type="HAMAP" id="MF_00245">
    <property type="entry name" value="UPF0122"/>
    <property type="match status" value="1"/>
</dbReference>
<dbReference type="eggNOG" id="COG2739">
    <property type="taxonomic scope" value="Bacteria"/>
</dbReference>
<dbReference type="Proteomes" id="UP000004594">
    <property type="component" value="Unassembled WGS sequence"/>
</dbReference>
<evidence type="ECO:0000256" key="3">
    <source>
        <dbReference type="HAMAP-Rule" id="MF_00245"/>
    </source>
</evidence>
<organism evidence="4 5">
    <name type="scientific">Dialister micraerophilus UPII 345-E</name>
    <dbReference type="NCBI Taxonomy" id="910314"/>
    <lineage>
        <taxon>Bacteria</taxon>
        <taxon>Bacillati</taxon>
        <taxon>Bacillota</taxon>
        <taxon>Negativicutes</taxon>
        <taxon>Veillonellales</taxon>
        <taxon>Veillonellaceae</taxon>
        <taxon>Dialister</taxon>
    </lineage>
</organism>